<dbReference type="GO" id="GO:0051539">
    <property type="term" value="F:4 iron, 4 sulfur cluster binding"/>
    <property type="evidence" value="ECO:0007669"/>
    <property type="project" value="UniProtKB-KW"/>
</dbReference>
<comment type="catalytic activity">
    <reaction evidence="1">
        <text>Hydrolyzes single-stranded DNA or mismatched double-stranded DNA and polynucleotides, releasing free uracil.</text>
        <dbReference type="EC" id="3.2.2.27"/>
    </reaction>
</comment>
<evidence type="ECO:0000256" key="9">
    <source>
        <dbReference type="ARBA" id="ARBA00023004"/>
    </source>
</evidence>
<dbReference type="GO" id="GO:0006281">
    <property type="term" value="P:DNA repair"/>
    <property type="evidence" value="ECO:0007669"/>
    <property type="project" value="UniProtKB-KW"/>
</dbReference>
<evidence type="ECO:0000256" key="3">
    <source>
        <dbReference type="ARBA" id="ARBA00012030"/>
    </source>
</evidence>
<comment type="caution">
    <text evidence="13">The sequence shown here is derived from an EMBL/GenBank/DDBJ whole genome shotgun (WGS) entry which is preliminary data.</text>
</comment>
<keyword evidence="8" id="KW-0378">Hydrolase</keyword>
<proteinExistence type="inferred from homology"/>
<keyword evidence="9" id="KW-0408">Iron</keyword>
<gene>
    <name evidence="13" type="primary">udg</name>
    <name evidence="13" type="ORF">MPEBLZ_02713</name>
</gene>
<comment type="similarity">
    <text evidence="2">Belongs to the uracil-DNA glycosylase (UDG) superfamily. Type 4 (UDGa) family.</text>
</comment>
<keyword evidence="5" id="KW-0004">4Fe-4S</keyword>
<evidence type="ECO:0000256" key="11">
    <source>
        <dbReference type="ARBA" id="ARBA00023204"/>
    </source>
</evidence>
<name>A0A0P8AEQ5_9EURY</name>
<evidence type="ECO:0000313" key="14">
    <source>
        <dbReference type="Proteomes" id="UP000050360"/>
    </source>
</evidence>
<dbReference type="InterPro" id="IPR051536">
    <property type="entry name" value="UDG_Type-4/5"/>
</dbReference>
<evidence type="ECO:0000256" key="2">
    <source>
        <dbReference type="ARBA" id="ARBA00006521"/>
    </source>
</evidence>
<protein>
    <recommendedName>
        <fullName evidence="4">Type-4 uracil-DNA glycosylase</fullName>
        <ecNumber evidence="3">3.2.2.27</ecNumber>
    </recommendedName>
</protein>
<reference evidence="13 14" key="1">
    <citation type="submission" date="2015-09" db="EMBL/GenBank/DDBJ databases">
        <title>A metagenomics-based metabolic model of nitrate-dependent anaerobic oxidation of methane by Methanoperedens-like archaea.</title>
        <authorList>
            <person name="Arshad A."/>
            <person name="Speth D.R."/>
            <person name="De Graaf R.M."/>
            <person name="Op Den Camp H.J."/>
            <person name="Jetten M.S."/>
            <person name="Welte C.U."/>
        </authorList>
    </citation>
    <scope>NUCLEOTIDE SEQUENCE [LARGE SCALE GENOMIC DNA]</scope>
</reference>
<dbReference type="PANTHER" id="PTHR33693:SF1">
    <property type="entry name" value="TYPE-4 URACIL-DNA GLYCOSYLASE"/>
    <property type="match status" value="1"/>
</dbReference>
<evidence type="ECO:0000256" key="6">
    <source>
        <dbReference type="ARBA" id="ARBA00022723"/>
    </source>
</evidence>
<dbReference type="CDD" id="cd10030">
    <property type="entry name" value="UDG-F4_TTUDGA_SPO1dp_like"/>
    <property type="match status" value="1"/>
</dbReference>
<dbReference type="SMART" id="SM00987">
    <property type="entry name" value="UreE_C"/>
    <property type="match status" value="1"/>
</dbReference>
<evidence type="ECO:0000259" key="12">
    <source>
        <dbReference type="SMART" id="SM00986"/>
    </source>
</evidence>
<evidence type="ECO:0000256" key="1">
    <source>
        <dbReference type="ARBA" id="ARBA00001400"/>
    </source>
</evidence>
<accession>A0A0P8AEQ5</accession>
<evidence type="ECO:0000256" key="8">
    <source>
        <dbReference type="ARBA" id="ARBA00022801"/>
    </source>
</evidence>
<evidence type="ECO:0000256" key="4">
    <source>
        <dbReference type="ARBA" id="ARBA00019403"/>
    </source>
</evidence>
<dbReference type="InterPro" id="IPR053423">
    <property type="entry name" value="Type-4_UDG"/>
</dbReference>
<organism evidence="13 14">
    <name type="scientific">Candidatus Methanoperedens nitratireducens</name>
    <dbReference type="NCBI Taxonomy" id="1392998"/>
    <lineage>
        <taxon>Archaea</taxon>
        <taxon>Methanobacteriati</taxon>
        <taxon>Methanobacteriota</taxon>
        <taxon>Stenosarchaea group</taxon>
        <taxon>Methanomicrobia</taxon>
        <taxon>Methanosarcinales</taxon>
        <taxon>ANME-2 cluster</taxon>
        <taxon>Candidatus Methanoperedentaceae</taxon>
        <taxon>Candidatus Methanoperedens</taxon>
    </lineage>
</organism>
<dbReference type="AlphaFoldDB" id="A0A0P8AEQ5"/>
<dbReference type="EC" id="3.2.2.27" evidence="3"/>
<sequence>MSNQELMDEIVSEVRVCRKCRLWQYARNPVPGEGNLEASLMLIGEAPGYREDLAGRPFVGNAGKLLDRLISGINLRREEVYISNIVKHRPPKNREPKTDEVEACTAYLDRQIQVIRPRVIATLGKHSTKYILSKVNIEVRGLTAVRGLAYKEKLLGLPVTVIPTFHPAAVLYNLAYRSGLEEDFQKIRKELEKKT</sequence>
<keyword evidence="7" id="KW-0227">DNA damage</keyword>
<dbReference type="Gene3D" id="3.40.470.10">
    <property type="entry name" value="Uracil-DNA glycosylase-like domain"/>
    <property type="match status" value="1"/>
</dbReference>
<dbReference type="PANTHER" id="PTHR33693">
    <property type="entry name" value="TYPE-5 URACIL-DNA GLYCOSYLASE"/>
    <property type="match status" value="1"/>
</dbReference>
<evidence type="ECO:0000256" key="10">
    <source>
        <dbReference type="ARBA" id="ARBA00023014"/>
    </source>
</evidence>
<dbReference type="Proteomes" id="UP000050360">
    <property type="component" value="Unassembled WGS sequence"/>
</dbReference>
<dbReference type="InterPro" id="IPR005122">
    <property type="entry name" value="Uracil-DNA_glycosylase-like"/>
</dbReference>
<dbReference type="GO" id="GO:0004844">
    <property type="term" value="F:uracil DNA N-glycosylase activity"/>
    <property type="evidence" value="ECO:0007669"/>
    <property type="project" value="UniProtKB-EC"/>
</dbReference>
<dbReference type="GO" id="GO:0046872">
    <property type="term" value="F:metal ion binding"/>
    <property type="evidence" value="ECO:0007669"/>
    <property type="project" value="UniProtKB-KW"/>
</dbReference>
<keyword evidence="6" id="KW-0479">Metal-binding</keyword>
<dbReference type="InterPro" id="IPR036895">
    <property type="entry name" value="Uracil-DNA_glycosylase-like_sf"/>
</dbReference>
<dbReference type="Pfam" id="PF03167">
    <property type="entry name" value="UDG"/>
    <property type="match status" value="1"/>
</dbReference>
<dbReference type="InterPro" id="IPR005273">
    <property type="entry name" value="Ura-DNA_glyco_family4"/>
</dbReference>
<dbReference type="NCBIfam" id="TIGR00758">
    <property type="entry name" value="UDG_fam4"/>
    <property type="match status" value="1"/>
</dbReference>
<dbReference type="EMBL" id="LKCM01000208">
    <property type="protein sequence ID" value="KPQ42732.1"/>
    <property type="molecule type" value="Genomic_DNA"/>
</dbReference>
<keyword evidence="10" id="KW-0411">Iron-sulfur</keyword>
<feature type="domain" description="Uracil-DNA glycosylase-like" evidence="12">
    <location>
        <begin position="31"/>
        <end position="185"/>
    </location>
</feature>
<keyword evidence="11" id="KW-0234">DNA repair</keyword>
<dbReference type="SUPFAM" id="SSF52141">
    <property type="entry name" value="Uracil-DNA glycosylase-like"/>
    <property type="match status" value="1"/>
</dbReference>
<dbReference type="NCBIfam" id="NF040953">
    <property type="entry name" value="Arch_udg"/>
    <property type="match status" value="1"/>
</dbReference>
<evidence type="ECO:0000313" key="13">
    <source>
        <dbReference type="EMBL" id="KPQ42732.1"/>
    </source>
</evidence>
<dbReference type="SMART" id="SM00986">
    <property type="entry name" value="UDG"/>
    <property type="match status" value="1"/>
</dbReference>
<evidence type="ECO:0000256" key="5">
    <source>
        <dbReference type="ARBA" id="ARBA00022485"/>
    </source>
</evidence>
<evidence type="ECO:0000256" key="7">
    <source>
        <dbReference type="ARBA" id="ARBA00022763"/>
    </source>
</evidence>